<keyword evidence="3" id="KW-1185">Reference proteome</keyword>
<evidence type="ECO:0008006" key="4">
    <source>
        <dbReference type="Google" id="ProtNLM"/>
    </source>
</evidence>
<evidence type="ECO:0000256" key="1">
    <source>
        <dbReference type="SAM" id="SignalP"/>
    </source>
</evidence>
<organism evidence="2 3">
    <name type="scientific">Coraliomargarita akajimensis (strain DSM 45221 / IAM 15411 / JCM 23193 / KCTC 12865 / 04OKA010-24)</name>
    <dbReference type="NCBI Taxonomy" id="583355"/>
    <lineage>
        <taxon>Bacteria</taxon>
        <taxon>Pseudomonadati</taxon>
        <taxon>Verrucomicrobiota</taxon>
        <taxon>Opitutia</taxon>
        <taxon>Puniceicoccales</taxon>
        <taxon>Coraliomargaritaceae</taxon>
        <taxon>Coraliomargarita</taxon>
    </lineage>
</organism>
<dbReference type="STRING" id="583355.Caka_2367"/>
<name>D5EMZ3_CORAD</name>
<dbReference type="AlphaFoldDB" id="D5EMZ3"/>
<sequence>MCRLFPLLIGFGLLPLVTSLAAERLEAPKDAQLSVRELNAAMPELPSNRIGKILKRYYIEGYGGPEAWDNMESLRVSGQLTVENGEFELNAFQKKPNYIKIAIGDPDGPQLLLAYDGVTAWQQSPEKPEPSQMDAQAARRFVHSSYFGNHLLFPYAKGKTIEYVDTVPLGSKVCHLIRVSLDTEYEVDYYIDIRSYLEVKVVNRDLKDQSTNTVVYTDYVREFGMPIARKVESYEDGQWASSLVLEDIKVNTGVMPWMFKMPTY</sequence>
<proteinExistence type="predicted"/>
<dbReference type="OrthoDB" id="192462at2"/>
<feature type="chain" id="PRO_5003070879" description="Outer membrane lipoprotein-sorting protein" evidence="1">
    <location>
        <begin position="22"/>
        <end position="264"/>
    </location>
</feature>
<evidence type="ECO:0000313" key="2">
    <source>
        <dbReference type="EMBL" id="ADE55383.1"/>
    </source>
</evidence>
<feature type="signal peptide" evidence="1">
    <location>
        <begin position="1"/>
        <end position="21"/>
    </location>
</feature>
<dbReference type="Proteomes" id="UP000000925">
    <property type="component" value="Chromosome"/>
</dbReference>
<accession>D5EMZ3</accession>
<protein>
    <recommendedName>
        <fullName evidence="4">Outer membrane lipoprotein-sorting protein</fullName>
    </recommendedName>
</protein>
<dbReference type="eggNOG" id="COG2834">
    <property type="taxonomic scope" value="Bacteria"/>
</dbReference>
<dbReference type="HOGENOM" id="CLU_1052567_0_0_0"/>
<evidence type="ECO:0000313" key="3">
    <source>
        <dbReference type="Proteomes" id="UP000000925"/>
    </source>
</evidence>
<keyword evidence="1" id="KW-0732">Signal</keyword>
<dbReference type="RefSeq" id="WP_013044105.1">
    <property type="nucleotide sequence ID" value="NC_014008.1"/>
</dbReference>
<dbReference type="EMBL" id="CP001998">
    <property type="protein sequence ID" value="ADE55383.1"/>
    <property type="molecule type" value="Genomic_DNA"/>
</dbReference>
<reference evidence="2 3" key="1">
    <citation type="journal article" date="2010" name="Stand. Genomic Sci.">
        <title>Complete genome sequence of Coraliomargarita akajimensis type strain (04OKA010-24).</title>
        <authorList>
            <person name="Mavromatis K."/>
            <person name="Abt B."/>
            <person name="Brambilla E."/>
            <person name="Lapidus A."/>
            <person name="Copeland A."/>
            <person name="Deshpande S."/>
            <person name="Nolan M."/>
            <person name="Lucas S."/>
            <person name="Tice H."/>
            <person name="Cheng J.F."/>
            <person name="Han C."/>
            <person name="Detter J.C."/>
            <person name="Woyke T."/>
            <person name="Goodwin L."/>
            <person name="Pitluck S."/>
            <person name="Held B."/>
            <person name="Brettin T."/>
            <person name="Tapia R."/>
            <person name="Ivanova N."/>
            <person name="Mikhailova N."/>
            <person name="Pati A."/>
            <person name="Liolios K."/>
            <person name="Chen A."/>
            <person name="Palaniappan K."/>
            <person name="Land M."/>
            <person name="Hauser L."/>
            <person name="Chang Y.J."/>
            <person name="Jeffries C.D."/>
            <person name="Rohde M."/>
            <person name="Goker M."/>
            <person name="Bristow J."/>
            <person name="Eisen J.A."/>
            <person name="Markowitz V."/>
            <person name="Hugenholtz P."/>
            <person name="Klenk H.P."/>
            <person name="Kyrpides N.C."/>
        </authorList>
    </citation>
    <scope>NUCLEOTIDE SEQUENCE [LARGE SCALE GENOMIC DNA]</scope>
    <source>
        <strain evidence="3">DSM 45221 / IAM 15411 / JCM 23193 / KCTC 12865</strain>
    </source>
</reference>
<gene>
    <name evidence="2" type="ordered locus">Caka_2367</name>
</gene>
<dbReference type="KEGG" id="caa:Caka_2367"/>